<comment type="caution">
    <text evidence="7">The sequence shown here is derived from an EMBL/GenBank/DDBJ whole genome shotgun (WGS) entry which is preliminary data.</text>
</comment>
<dbReference type="AlphaFoldDB" id="A0A549YEV1"/>
<dbReference type="SUPFAM" id="SSF47413">
    <property type="entry name" value="lambda repressor-like DNA-binding domains"/>
    <property type="match status" value="1"/>
</dbReference>
<reference evidence="6 8" key="1">
    <citation type="submission" date="2019-05" db="EMBL/GenBank/DDBJ databases">
        <title>Genomic analysis of Lentibacillus sp. NKC220-2.</title>
        <authorList>
            <person name="Oh Y.J."/>
        </authorList>
    </citation>
    <scope>NUCLEOTIDE SEQUENCE [LARGE SCALE GENOMIC DNA]</scope>
    <source>
        <strain evidence="6 8">NKC220-2</strain>
    </source>
</reference>
<dbReference type="Proteomes" id="UP000306980">
    <property type="component" value="Unassembled WGS sequence"/>
</dbReference>
<keyword evidence="1" id="KW-0678">Repressor</keyword>
<dbReference type="GO" id="GO:0003700">
    <property type="term" value="F:DNA-binding transcription factor activity"/>
    <property type="evidence" value="ECO:0007669"/>
    <property type="project" value="TreeGrafter"/>
</dbReference>
<protein>
    <submittedName>
        <fullName evidence="7">LacI family transcriptional regulator</fullName>
    </submittedName>
</protein>
<evidence type="ECO:0000313" key="7">
    <source>
        <dbReference type="EMBL" id="TRM10406.1"/>
    </source>
</evidence>
<feature type="domain" description="HTH lacI-type" evidence="5">
    <location>
        <begin position="2"/>
        <end position="56"/>
    </location>
</feature>
<accession>A0A5S3QI92</accession>
<keyword evidence="9" id="KW-1185">Reference proteome</keyword>
<sequence>MATIRDVAKLADVSTATVSRVINGNGYVNAETKRRVTEAIDQLNYVPNDVARSLFKGRSKMIALFVPDITNPFFPAMARAVEDIANQRDFTFVLCNTDNDPAKESAYLNALQQKSADGFIIVSSSISDVQLQEIRVPMVALDRITGRSISSVTVNNRSGSRQAVQYLKSIGCKRIAHICGLEHADNAALRMRGYLDEVMDEDWFHSDYVVSGAYDIDTARTSAMHLLQNYPEVDGIFAGNDLMGVGVLQAAAALRRKVPEDVSVIGFDGITIGETVTPALTTMAQPIYDIGAKAADMVITQIEKGTSAVISEELPVRLIERESTKRKV</sequence>
<dbReference type="PANTHER" id="PTHR30146:SF95">
    <property type="entry name" value="RIBOSE OPERON REPRESSOR"/>
    <property type="match status" value="1"/>
</dbReference>
<dbReference type="SUPFAM" id="SSF53822">
    <property type="entry name" value="Periplasmic binding protein-like I"/>
    <property type="match status" value="1"/>
</dbReference>
<dbReference type="PROSITE" id="PS50932">
    <property type="entry name" value="HTH_LACI_2"/>
    <property type="match status" value="1"/>
</dbReference>
<evidence type="ECO:0000256" key="4">
    <source>
        <dbReference type="ARBA" id="ARBA00023163"/>
    </source>
</evidence>
<dbReference type="Gene3D" id="3.40.50.2300">
    <property type="match status" value="2"/>
</dbReference>
<evidence type="ECO:0000256" key="3">
    <source>
        <dbReference type="ARBA" id="ARBA00023125"/>
    </source>
</evidence>
<dbReference type="InterPro" id="IPR000843">
    <property type="entry name" value="HTH_LacI"/>
</dbReference>
<dbReference type="EMBL" id="VJMZ01000001">
    <property type="protein sequence ID" value="TRM10406.1"/>
    <property type="molecule type" value="Genomic_DNA"/>
</dbReference>
<evidence type="ECO:0000313" key="6">
    <source>
        <dbReference type="EMBL" id="TMN21507.1"/>
    </source>
</evidence>
<evidence type="ECO:0000313" key="8">
    <source>
        <dbReference type="Proteomes" id="UP000306980"/>
    </source>
</evidence>
<dbReference type="Proteomes" id="UP000319280">
    <property type="component" value="Unassembled WGS sequence"/>
</dbReference>
<organism evidence="7 9">
    <name type="scientific">Lentibacillus cibarius</name>
    <dbReference type="NCBI Taxonomy" id="2583219"/>
    <lineage>
        <taxon>Bacteria</taxon>
        <taxon>Bacillati</taxon>
        <taxon>Bacillota</taxon>
        <taxon>Bacilli</taxon>
        <taxon>Bacillales</taxon>
        <taxon>Bacillaceae</taxon>
        <taxon>Lentibacillus</taxon>
    </lineage>
</organism>
<keyword evidence="4" id="KW-0804">Transcription</keyword>
<reference evidence="7 9" key="2">
    <citation type="submission" date="2019-07" db="EMBL/GenBank/DDBJ databases">
        <title>Genomic analysis of Lentibacillus sp. NKC851-2.</title>
        <authorList>
            <person name="Oh Y.J."/>
        </authorList>
    </citation>
    <scope>NUCLEOTIDE SEQUENCE [LARGE SCALE GENOMIC DNA]</scope>
    <source>
        <strain evidence="7 9">NKC851-2</strain>
    </source>
</reference>
<dbReference type="CDD" id="cd06267">
    <property type="entry name" value="PBP1_LacI_sugar_binding-like"/>
    <property type="match status" value="1"/>
</dbReference>
<dbReference type="PROSITE" id="PS00356">
    <property type="entry name" value="HTH_LACI_1"/>
    <property type="match status" value="1"/>
</dbReference>
<evidence type="ECO:0000313" key="9">
    <source>
        <dbReference type="Proteomes" id="UP000319280"/>
    </source>
</evidence>
<dbReference type="RefSeq" id="WP_138601981.1">
    <property type="nucleotide sequence ID" value="NZ_VCIA01000001.1"/>
</dbReference>
<dbReference type="SMART" id="SM00354">
    <property type="entry name" value="HTH_LACI"/>
    <property type="match status" value="1"/>
</dbReference>
<keyword evidence="2" id="KW-0805">Transcription regulation</keyword>
<dbReference type="CDD" id="cd01392">
    <property type="entry name" value="HTH_LacI"/>
    <property type="match status" value="1"/>
</dbReference>
<dbReference type="Pfam" id="PF00356">
    <property type="entry name" value="LacI"/>
    <property type="match status" value="1"/>
</dbReference>
<evidence type="ECO:0000259" key="5">
    <source>
        <dbReference type="PROSITE" id="PS50932"/>
    </source>
</evidence>
<dbReference type="Pfam" id="PF13377">
    <property type="entry name" value="Peripla_BP_3"/>
    <property type="match status" value="1"/>
</dbReference>
<dbReference type="PRINTS" id="PR00036">
    <property type="entry name" value="HTHLACI"/>
</dbReference>
<dbReference type="Gene3D" id="1.10.260.40">
    <property type="entry name" value="lambda repressor-like DNA-binding domains"/>
    <property type="match status" value="1"/>
</dbReference>
<dbReference type="InterPro" id="IPR010982">
    <property type="entry name" value="Lambda_DNA-bd_dom_sf"/>
</dbReference>
<evidence type="ECO:0000256" key="1">
    <source>
        <dbReference type="ARBA" id="ARBA00022491"/>
    </source>
</evidence>
<dbReference type="PANTHER" id="PTHR30146">
    <property type="entry name" value="LACI-RELATED TRANSCRIPTIONAL REPRESSOR"/>
    <property type="match status" value="1"/>
</dbReference>
<gene>
    <name evidence="6" type="ORF">FFL34_04835</name>
    <name evidence="7" type="ORF">FH966_00990</name>
</gene>
<accession>A0A549YEV1</accession>
<dbReference type="EMBL" id="VCIA01000001">
    <property type="protein sequence ID" value="TMN21507.1"/>
    <property type="molecule type" value="Genomic_DNA"/>
</dbReference>
<evidence type="ECO:0000256" key="2">
    <source>
        <dbReference type="ARBA" id="ARBA00023015"/>
    </source>
</evidence>
<dbReference type="OrthoDB" id="9796186at2"/>
<dbReference type="InterPro" id="IPR028082">
    <property type="entry name" value="Peripla_BP_I"/>
</dbReference>
<keyword evidence="3" id="KW-0238">DNA-binding</keyword>
<dbReference type="InterPro" id="IPR046335">
    <property type="entry name" value="LacI/GalR-like_sensor"/>
</dbReference>
<name>A0A549YEV1_9BACI</name>
<dbReference type="GO" id="GO:0000976">
    <property type="term" value="F:transcription cis-regulatory region binding"/>
    <property type="evidence" value="ECO:0007669"/>
    <property type="project" value="TreeGrafter"/>
</dbReference>
<proteinExistence type="predicted"/>